<keyword evidence="4 9" id="KW-1133">Transmembrane helix</keyword>
<feature type="transmembrane region" description="Helical" evidence="9">
    <location>
        <begin position="616"/>
        <end position="641"/>
    </location>
</feature>
<dbReference type="FunFam" id="1.25.40.20:FF:000314">
    <property type="entry name" value="Ankyrin-like protein"/>
    <property type="match status" value="1"/>
</dbReference>
<feature type="transmembrane region" description="Helical" evidence="9">
    <location>
        <begin position="647"/>
        <end position="664"/>
    </location>
</feature>
<protein>
    <recommendedName>
        <fullName evidence="10">PGG domain-containing protein</fullName>
    </recommendedName>
</protein>
<dbReference type="InterPro" id="IPR002110">
    <property type="entry name" value="Ankyrin_rpt"/>
</dbReference>
<name>A0A0E0EQR5_9ORYZ</name>
<evidence type="ECO:0000259" key="10">
    <source>
        <dbReference type="Pfam" id="PF13962"/>
    </source>
</evidence>
<evidence type="ECO:0000256" key="5">
    <source>
        <dbReference type="ARBA" id="ARBA00023043"/>
    </source>
</evidence>
<dbReference type="PANTHER" id="PTHR24186">
    <property type="entry name" value="PROTEIN PHOSPHATASE 1 REGULATORY SUBUNIT"/>
    <property type="match status" value="1"/>
</dbReference>
<dbReference type="EnsemblPlants" id="OMERI09G04330.1">
    <property type="protein sequence ID" value="OMERI09G04330.1"/>
    <property type="gene ID" value="OMERI09G04330"/>
</dbReference>
<dbReference type="FunFam" id="1.25.40.20:FF:000464">
    <property type="entry name" value="Ankyrin-like protein"/>
    <property type="match status" value="1"/>
</dbReference>
<dbReference type="Pfam" id="PF12796">
    <property type="entry name" value="Ank_2"/>
    <property type="match status" value="2"/>
</dbReference>
<dbReference type="STRING" id="40149.A0A0E0EQR5"/>
<dbReference type="Pfam" id="PF13962">
    <property type="entry name" value="PGG"/>
    <property type="match status" value="1"/>
</dbReference>
<dbReference type="Pfam" id="PF13857">
    <property type="entry name" value="Ank_5"/>
    <property type="match status" value="1"/>
</dbReference>
<proteinExistence type="predicted"/>
<dbReference type="eggNOG" id="KOG0504">
    <property type="taxonomic scope" value="Eukaryota"/>
</dbReference>
<keyword evidence="6 9" id="KW-0472">Membrane</keyword>
<evidence type="ECO:0000256" key="1">
    <source>
        <dbReference type="ARBA" id="ARBA00004141"/>
    </source>
</evidence>
<feature type="transmembrane region" description="Helical" evidence="9">
    <location>
        <begin position="578"/>
        <end position="604"/>
    </location>
</feature>
<feature type="domain" description="PGG" evidence="10">
    <location>
        <begin position="531"/>
        <end position="643"/>
    </location>
</feature>
<feature type="repeat" description="ANK" evidence="7">
    <location>
        <begin position="143"/>
        <end position="165"/>
    </location>
</feature>
<feature type="compositionally biased region" description="Low complexity" evidence="8">
    <location>
        <begin position="175"/>
        <end position="186"/>
    </location>
</feature>
<keyword evidence="12" id="KW-1185">Reference proteome</keyword>
<evidence type="ECO:0000313" key="12">
    <source>
        <dbReference type="Proteomes" id="UP000008021"/>
    </source>
</evidence>
<dbReference type="AlphaFoldDB" id="A0A0E0EQR5"/>
<dbReference type="Gene3D" id="1.25.40.20">
    <property type="entry name" value="Ankyrin repeat-containing domain"/>
    <property type="match status" value="3"/>
</dbReference>
<evidence type="ECO:0000256" key="4">
    <source>
        <dbReference type="ARBA" id="ARBA00022989"/>
    </source>
</evidence>
<dbReference type="GO" id="GO:0005886">
    <property type="term" value="C:plasma membrane"/>
    <property type="evidence" value="ECO:0007669"/>
    <property type="project" value="TreeGrafter"/>
</dbReference>
<organism evidence="11">
    <name type="scientific">Oryza meridionalis</name>
    <dbReference type="NCBI Taxonomy" id="40149"/>
    <lineage>
        <taxon>Eukaryota</taxon>
        <taxon>Viridiplantae</taxon>
        <taxon>Streptophyta</taxon>
        <taxon>Embryophyta</taxon>
        <taxon>Tracheophyta</taxon>
        <taxon>Spermatophyta</taxon>
        <taxon>Magnoliopsida</taxon>
        <taxon>Liliopsida</taxon>
        <taxon>Poales</taxon>
        <taxon>Poaceae</taxon>
        <taxon>BOP clade</taxon>
        <taxon>Oryzoideae</taxon>
        <taxon>Oryzeae</taxon>
        <taxon>Oryzinae</taxon>
        <taxon>Oryza</taxon>
    </lineage>
</organism>
<dbReference type="InterPro" id="IPR036770">
    <property type="entry name" value="Ankyrin_rpt-contain_sf"/>
</dbReference>
<reference evidence="11" key="1">
    <citation type="submission" date="2015-04" db="UniProtKB">
        <authorList>
            <consortium name="EnsemblPlants"/>
        </authorList>
    </citation>
    <scope>IDENTIFICATION</scope>
</reference>
<dbReference type="SMART" id="SM00248">
    <property type="entry name" value="ANK"/>
    <property type="match status" value="9"/>
</dbReference>
<dbReference type="InterPro" id="IPR026961">
    <property type="entry name" value="PGG_dom"/>
</dbReference>
<feature type="transmembrane region" description="Helical" evidence="9">
    <location>
        <begin position="539"/>
        <end position="558"/>
    </location>
</feature>
<dbReference type="PROSITE" id="PS50297">
    <property type="entry name" value="ANK_REP_REGION"/>
    <property type="match status" value="2"/>
</dbReference>
<keyword evidence="2 9" id="KW-0812">Transmembrane</keyword>
<keyword evidence="5 7" id="KW-0040">ANK repeat</keyword>
<keyword evidence="3" id="KW-0677">Repeat</keyword>
<sequence>MVASGNNTAAPLANTLPAVINPLLLATACTGSPKGLDLLLNSKVAAGDQRVLPFALGSQRFRDLISAYTSSDRSSLATPTQRIPPHDDPEALLAEMLMLEGVAVDGDTVLHAVATYGENDDFQKCAQTMCSKARQLLFKQNKNGDTPLHCAARAGKSQMVSCLIDLARGGGGDGNSSSSSSNNGGSTDRVKELLETENELKETALHEAVRIGDNAMVELLLQEYPELASFPKDGTSPLFLAILLQENIIVETLYSKSNKKLSYSGQKGQNALHAAVLRGTEESTRFSDVTRKILKWNKNLSTERDEKGSTPLHFAAAKYFDVVRTQLGLIRPFFAAAALRQSRGSVCWLVLDANPAALYQADHDGLYPIHVAASVGAVGSIAIFVDASPSCAGLRDAKRRTFLHVAVERGQIDVAGYACSNRLLSWVLNMRDAEGNTALHLAVQAGSLRMFSVLFGNRQVRLNLTNNNGETPLDISRYKIPRGMYYGQNSEPKIHDSLALAGATNGSCRLDHFQQSYTQLTKHDEKEESDKVRDSTQTLAIGSVLLATVTFGATFALPGGYRADDHVNGGTPTLAGRYTFHAFIMANTFALIFAAIATIGLMYSGSPLFNSRSRKTYLVTALYCMETSVACLIATFAVGLYMVLAPVAHKTAIAICVLSPVVLLSKNMEFWVKWALLAAPLYNRMGLLWAMRNFASVLLKNTLYECWPFILIFSWAAYARNS</sequence>
<dbReference type="Proteomes" id="UP000008021">
    <property type="component" value="Chromosome 9"/>
</dbReference>
<dbReference type="PANTHER" id="PTHR24186:SF50">
    <property type="entry name" value="ANKYRIN REPEAT-CONTAINING PROTEIN ITN1-LIKE ISOFORM X1"/>
    <property type="match status" value="1"/>
</dbReference>
<comment type="subcellular location">
    <subcellularLocation>
        <location evidence="1">Membrane</location>
        <topology evidence="1">Multi-pass membrane protein</topology>
    </subcellularLocation>
</comment>
<evidence type="ECO:0000256" key="7">
    <source>
        <dbReference type="PROSITE-ProRule" id="PRU00023"/>
    </source>
</evidence>
<feature type="repeat" description="ANK" evidence="7">
    <location>
        <begin position="434"/>
        <end position="455"/>
    </location>
</feature>
<evidence type="ECO:0000256" key="6">
    <source>
        <dbReference type="ARBA" id="ARBA00023136"/>
    </source>
</evidence>
<evidence type="ECO:0000256" key="9">
    <source>
        <dbReference type="SAM" id="Phobius"/>
    </source>
</evidence>
<reference evidence="11" key="2">
    <citation type="submission" date="2018-05" db="EMBL/GenBank/DDBJ databases">
        <title>OmerRS3 (Oryza meridionalis Reference Sequence Version 3).</title>
        <authorList>
            <person name="Zhang J."/>
            <person name="Kudrna D."/>
            <person name="Lee S."/>
            <person name="Talag J."/>
            <person name="Welchert J."/>
            <person name="Wing R.A."/>
        </authorList>
    </citation>
    <scope>NUCLEOTIDE SEQUENCE [LARGE SCALE GENOMIC DNA]</scope>
    <source>
        <strain evidence="11">cv. OR44</strain>
    </source>
</reference>
<feature type="transmembrane region" description="Helical" evidence="9">
    <location>
        <begin position="702"/>
        <end position="719"/>
    </location>
</feature>
<dbReference type="SUPFAM" id="SSF48403">
    <property type="entry name" value="Ankyrin repeat"/>
    <property type="match status" value="1"/>
</dbReference>
<dbReference type="HOGENOM" id="CLU_000134_36_5_1"/>
<dbReference type="PROSITE" id="PS50088">
    <property type="entry name" value="ANK_REPEAT"/>
    <property type="match status" value="2"/>
</dbReference>
<dbReference type="Gramene" id="OMERI09G04330.1">
    <property type="protein sequence ID" value="OMERI09G04330.1"/>
    <property type="gene ID" value="OMERI09G04330"/>
</dbReference>
<feature type="region of interest" description="Disordered" evidence="8">
    <location>
        <begin position="169"/>
        <end position="189"/>
    </location>
</feature>
<evidence type="ECO:0000256" key="8">
    <source>
        <dbReference type="SAM" id="MobiDB-lite"/>
    </source>
</evidence>
<accession>A0A0E0EQR5</accession>
<evidence type="ECO:0000313" key="11">
    <source>
        <dbReference type="EnsemblPlants" id="OMERI09G04330.1"/>
    </source>
</evidence>
<evidence type="ECO:0000256" key="3">
    <source>
        <dbReference type="ARBA" id="ARBA00022737"/>
    </source>
</evidence>
<evidence type="ECO:0000256" key="2">
    <source>
        <dbReference type="ARBA" id="ARBA00022692"/>
    </source>
</evidence>